<dbReference type="GO" id="GO:0046872">
    <property type="term" value="F:metal ion binding"/>
    <property type="evidence" value="ECO:0007669"/>
    <property type="project" value="UniProtKB-KW"/>
</dbReference>
<dbReference type="AlphaFoldDB" id="A0A3M7MAU3"/>
<evidence type="ECO:0000256" key="4">
    <source>
        <dbReference type="ARBA" id="ARBA00022964"/>
    </source>
</evidence>
<comment type="similarity">
    <text evidence="2">Belongs to the TfdA dioxygenase family.</text>
</comment>
<feature type="domain" description="TauD/TfdA-like" evidence="7">
    <location>
        <begin position="504"/>
        <end position="855"/>
    </location>
</feature>
<evidence type="ECO:0000256" key="2">
    <source>
        <dbReference type="ARBA" id="ARBA00005896"/>
    </source>
</evidence>
<keyword evidence="4 8" id="KW-0223">Dioxygenase</keyword>
<keyword evidence="5" id="KW-0560">Oxidoreductase</keyword>
<evidence type="ECO:0000313" key="8">
    <source>
        <dbReference type="EMBL" id="RMZ71510.1"/>
    </source>
</evidence>
<dbReference type="EMBL" id="KE747827">
    <property type="protein sequence ID" value="RMZ71510.1"/>
    <property type="molecule type" value="Genomic_DNA"/>
</dbReference>
<dbReference type="GO" id="GO:0051213">
    <property type="term" value="F:dioxygenase activity"/>
    <property type="evidence" value="ECO:0007669"/>
    <property type="project" value="UniProtKB-KW"/>
</dbReference>
<keyword evidence="3" id="KW-0479">Metal-binding</keyword>
<dbReference type="InterPro" id="IPR051178">
    <property type="entry name" value="TfdA_dioxygenase"/>
</dbReference>
<evidence type="ECO:0000256" key="1">
    <source>
        <dbReference type="ARBA" id="ARBA00001954"/>
    </source>
</evidence>
<dbReference type="OrthoDB" id="93019at2759"/>
<sequence>MVQKWMLGRVPNVANSSRGVITMPVPVPLARSTPLERHTFDTQHTSTMVVTAVLTEGSKYLQLKAEKPTLDLPHAETTNGRVVPIKHSEGSKADFGAEIYGIDLNNFTDADFDFISNALHKWKLLVFKEQPEMLKPQQQYLLTANFDPDETTGNFAHGPDPYLTSHNGVDFYGIPKRPAIPVQPHVHILGRGPVPEGHFGFPPGFEVQGIDHEEFHLPPHIPAAEREAGASRFYQWHFDGSLYDIPPPRVGCLLAVRTPKGPDVTVRWEDEAGTQMKMAPGSTAMVAGSRALELLDEETRNTVMNSKIEYAPHAFVWMSKTHSTRLGHSIETEGLEKPLDELPKWDKSKICIYPMVWTNPKTGERSLQVHGQGAFKLYLKSSPEGPETVVEDLKEVRAFMDKLMRLALQPENIYAHPHTEKDVILWYNRALWHSILSMTSGFNLTALDLSLFLLKTASKRRPPRRKIAGRKVSRQRANNMAPGILAPEPSFTINEMDKTAKEKHDFGAVIDDLDLNNISDADVKALADAIRTHKLVVVRGQQNLAPIKQWELVTRFDPEAPQVHSHGDLKSFQKTGGLLSKGREIYSIPGAENLRLIGKGPQGADHYGLKNVDMKKGILHAWHADEPKEEEFHQGHTRFQRWHIDAPLYARDPAWFTTLRCIQRPTAPELTIHWDDGSGLTMPTEPGLTAFLSNVQTYSMMTEEEKKIANHSWVEYAPHPYQWMSDCKSHSTGLGLVSQGKEKNLADLAPYAEQDIKRYPMVWVNPVTRERAFMVHGICVRRAFLRASETEEPVILDDVVEIRNWLRPIQERVLRPEYIMLPRVQEGDVVMWANYQVFHTAVDYPDQWGARTMHQANIGASRGPVGPVPVPVGR</sequence>
<dbReference type="InterPro" id="IPR003819">
    <property type="entry name" value="TauD/TfdA-like"/>
</dbReference>
<comment type="cofactor">
    <cofactor evidence="1">
        <name>Fe(2+)</name>
        <dbReference type="ChEBI" id="CHEBI:29033"/>
    </cofactor>
</comment>
<keyword evidence="9" id="KW-1185">Reference proteome</keyword>
<organism evidence="8 9">
    <name type="scientific">Pyrenophora seminiperda CCB06</name>
    <dbReference type="NCBI Taxonomy" id="1302712"/>
    <lineage>
        <taxon>Eukaryota</taxon>
        <taxon>Fungi</taxon>
        <taxon>Dikarya</taxon>
        <taxon>Ascomycota</taxon>
        <taxon>Pezizomycotina</taxon>
        <taxon>Dothideomycetes</taxon>
        <taxon>Pleosporomycetidae</taxon>
        <taxon>Pleosporales</taxon>
        <taxon>Pleosporineae</taxon>
        <taxon>Pleosporaceae</taxon>
        <taxon>Pyrenophora</taxon>
    </lineage>
</organism>
<name>A0A3M7MAU3_9PLEO</name>
<dbReference type="PANTHER" id="PTHR43779:SF2">
    <property type="entry name" value="ALPHA-KETOGLUTARATE-DEPENDENT XANTHINE DIOXYGENASE XAN1"/>
    <property type="match status" value="1"/>
</dbReference>
<dbReference type="PANTHER" id="PTHR43779">
    <property type="entry name" value="DIOXYGENASE RV0097-RELATED"/>
    <property type="match status" value="1"/>
</dbReference>
<keyword evidence="6" id="KW-0408">Iron</keyword>
<reference evidence="8 9" key="1">
    <citation type="journal article" date="2014" name="PLoS ONE">
        <title>De novo Genome Assembly of the Fungal Plant Pathogen Pyrenophora semeniperda.</title>
        <authorList>
            <person name="Soliai M.M."/>
            <person name="Meyer S.E."/>
            <person name="Udall J.A."/>
            <person name="Elzinga D.E."/>
            <person name="Hermansen R.A."/>
            <person name="Bodily P.M."/>
            <person name="Hart A.A."/>
            <person name="Coleman C.E."/>
        </authorList>
    </citation>
    <scope>NUCLEOTIDE SEQUENCE [LARGE SCALE GENOMIC DNA]</scope>
    <source>
        <strain evidence="8 9">CCB06</strain>
        <tissue evidence="8">Mycelium</tissue>
    </source>
</reference>
<dbReference type="Gene3D" id="3.60.130.10">
    <property type="entry name" value="Clavaminate synthase-like"/>
    <property type="match status" value="2"/>
</dbReference>
<accession>A0A3M7MAU3</accession>
<evidence type="ECO:0000259" key="7">
    <source>
        <dbReference type="Pfam" id="PF02668"/>
    </source>
</evidence>
<proteinExistence type="inferred from homology"/>
<evidence type="ECO:0000256" key="5">
    <source>
        <dbReference type="ARBA" id="ARBA00023002"/>
    </source>
</evidence>
<gene>
    <name evidence="8" type="ORF">GMOD_00006631</name>
</gene>
<dbReference type="SUPFAM" id="SSF51197">
    <property type="entry name" value="Clavaminate synthase-like"/>
    <property type="match status" value="2"/>
</dbReference>
<dbReference type="InterPro" id="IPR042098">
    <property type="entry name" value="TauD-like_sf"/>
</dbReference>
<protein>
    <submittedName>
        <fullName evidence="8">Alpha-ketoglutarate dependent xanthine dioxygenase</fullName>
    </submittedName>
</protein>
<evidence type="ECO:0000313" key="9">
    <source>
        <dbReference type="Proteomes" id="UP000265663"/>
    </source>
</evidence>
<feature type="domain" description="TauD/TfdA-like" evidence="7">
    <location>
        <begin position="91"/>
        <end position="434"/>
    </location>
</feature>
<dbReference type="Pfam" id="PF02668">
    <property type="entry name" value="TauD"/>
    <property type="match status" value="2"/>
</dbReference>
<dbReference type="Proteomes" id="UP000265663">
    <property type="component" value="Unassembled WGS sequence"/>
</dbReference>
<evidence type="ECO:0000256" key="6">
    <source>
        <dbReference type="ARBA" id="ARBA00023004"/>
    </source>
</evidence>
<evidence type="ECO:0000256" key="3">
    <source>
        <dbReference type="ARBA" id="ARBA00022723"/>
    </source>
</evidence>